<proteinExistence type="predicted"/>
<dbReference type="EMBL" id="LAZR01067958">
    <property type="protein sequence ID" value="KKK50564.1"/>
    <property type="molecule type" value="Genomic_DNA"/>
</dbReference>
<organism evidence="1">
    <name type="scientific">marine sediment metagenome</name>
    <dbReference type="NCBI Taxonomy" id="412755"/>
    <lineage>
        <taxon>unclassified sequences</taxon>
        <taxon>metagenomes</taxon>
        <taxon>ecological metagenomes</taxon>
    </lineage>
</organism>
<feature type="non-terminal residue" evidence="1">
    <location>
        <position position="25"/>
    </location>
</feature>
<reference evidence="1" key="1">
    <citation type="journal article" date="2015" name="Nature">
        <title>Complex archaea that bridge the gap between prokaryotes and eukaryotes.</title>
        <authorList>
            <person name="Spang A."/>
            <person name="Saw J.H."/>
            <person name="Jorgensen S.L."/>
            <person name="Zaremba-Niedzwiedzka K."/>
            <person name="Martijn J."/>
            <person name="Lind A.E."/>
            <person name="van Eijk R."/>
            <person name="Schleper C."/>
            <person name="Guy L."/>
            <person name="Ettema T.J."/>
        </authorList>
    </citation>
    <scope>NUCLEOTIDE SEQUENCE</scope>
</reference>
<dbReference type="EMBL" id="LAZR01047822">
    <property type="protein sequence ID" value="KKK93328.1"/>
    <property type="molecule type" value="Genomic_DNA"/>
</dbReference>
<dbReference type="AlphaFoldDB" id="A0A0F8Y8Z1"/>
<evidence type="ECO:0000313" key="2">
    <source>
        <dbReference type="EMBL" id="KKK93328.1"/>
    </source>
</evidence>
<gene>
    <name evidence="2" type="ORF">LCGC14_2693990</name>
    <name evidence="1" type="ORF">LCGC14_3123770</name>
</gene>
<sequence length="25" mass="3125">MEIKDKEFKINKYITLRLEEKKTLI</sequence>
<evidence type="ECO:0000313" key="1">
    <source>
        <dbReference type="EMBL" id="KKK50564.1"/>
    </source>
</evidence>
<protein>
    <submittedName>
        <fullName evidence="1">Uncharacterized protein</fullName>
    </submittedName>
</protein>
<name>A0A0F8Y8Z1_9ZZZZ</name>
<accession>A0A0F8Y8Z1</accession>
<comment type="caution">
    <text evidence="1">The sequence shown here is derived from an EMBL/GenBank/DDBJ whole genome shotgun (WGS) entry which is preliminary data.</text>
</comment>